<dbReference type="EMBL" id="CAJPDQ010000009">
    <property type="protein sequence ID" value="CAF9914743.1"/>
    <property type="molecule type" value="Genomic_DNA"/>
</dbReference>
<dbReference type="PANTHER" id="PTHR10061">
    <property type="entry name" value="S-FORMYLGLUTATHIONE HYDROLASE"/>
    <property type="match status" value="1"/>
</dbReference>
<dbReference type="NCBIfam" id="TIGR02821">
    <property type="entry name" value="fghA_ester_D"/>
    <property type="match status" value="1"/>
</dbReference>
<evidence type="ECO:0000313" key="9">
    <source>
        <dbReference type="Proteomes" id="UP000664169"/>
    </source>
</evidence>
<gene>
    <name evidence="8" type="ORF">GOMPHAMPRED_008246</name>
</gene>
<feature type="active site" description="Charge relay system" evidence="6">
    <location>
        <position position="227"/>
    </location>
</feature>
<comment type="catalytic activity">
    <reaction evidence="7">
        <text>S-formylglutathione + H2O = formate + glutathione + H(+)</text>
        <dbReference type="Rhea" id="RHEA:14961"/>
        <dbReference type="ChEBI" id="CHEBI:15377"/>
        <dbReference type="ChEBI" id="CHEBI:15378"/>
        <dbReference type="ChEBI" id="CHEBI:15740"/>
        <dbReference type="ChEBI" id="CHEBI:57688"/>
        <dbReference type="ChEBI" id="CHEBI:57925"/>
        <dbReference type="EC" id="3.1.2.12"/>
    </reaction>
</comment>
<dbReference type="GO" id="GO:0018738">
    <property type="term" value="F:S-formylglutathione hydrolase activity"/>
    <property type="evidence" value="ECO:0007669"/>
    <property type="project" value="UniProtKB-EC"/>
</dbReference>
<proteinExistence type="inferred from homology"/>
<comment type="function">
    <text evidence="7">Serine hydrolase involved in the detoxification of formaldehyde.</text>
</comment>
<protein>
    <recommendedName>
        <fullName evidence="3 7">S-formylglutathione hydrolase</fullName>
        <ecNumber evidence="2 7">3.1.2.12</ecNumber>
    </recommendedName>
</protein>
<dbReference type="GO" id="GO:0052689">
    <property type="term" value="F:carboxylic ester hydrolase activity"/>
    <property type="evidence" value="ECO:0007669"/>
    <property type="project" value="UniProtKB-KW"/>
</dbReference>
<dbReference type="PANTHER" id="PTHR10061:SF0">
    <property type="entry name" value="S-FORMYLGLUTATHIONE HYDROLASE"/>
    <property type="match status" value="1"/>
</dbReference>
<dbReference type="Gene3D" id="3.40.50.1820">
    <property type="entry name" value="alpha/beta hydrolase"/>
    <property type="match status" value="1"/>
</dbReference>
<dbReference type="AlphaFoldDB" id="A0A8H3F2Z0"/>
<organism evidence="8 9">
    <name type="scientific">Gomphillus americanus</name>
    <dbReference type="NCBI Taxonomy" id="1940652"/>
    <lineage>
        <taxon>Eukaryota</taxon>
        <taxon>Fungi</taxon>
        <taxon>Dikarya</taxon>
        <taxon>Ascomycota</taxon>
        <taxon>Pezizomycotina</taxon>
        <taxon>Lecanoromycetes</taxon>
        <taxon>OSLEUM clade</taxon>
        <taxon>Ostropomycetidae</taxon>
        <taxon>Ostropales</taxon>
        <taxon>Graphidaceae</taxon>
        <taxon>Gomphilloideae</taxon>
        <taxon>Gomphillus</taxon>
    </lineage>
</organism>
<dbReference type="GO" id="GO:0046294">
    <property type="term" value="P:formaldehyde catabolic process"/>
    <property type="evidence" value="ECO:0007669"/>
    <property type="project" value="InterPro"/>
</dbReference>
<dbReference type="InterPro" id="IPR014186">
    <property type="entry name" value="S-formylglutathione_hydrol"/>
</dbReference>
<dbReference type="SUPFAM" id="SSF53474">
    <property type="entry name" value="alpha/beta-Hydrolases"/>
    <property type="match status" value="1"/>
</dbReference>
<evidence type="ECO:0000256" key="5">
    <source>
        <dbReference type="ARBA" id="ARBA00022801"/>
    </source>
</evidence>
<evidence type="ECO:0000313" key="8">
    <source>
        <dbReference type="EMBL" id="CAF9914743.1"/>
    </source>
</evidence>
<dbReference type="InterPro" id="IPR000801">
    <property type="entry name" value="Esterase-like"/>
</dbReference>
<feature type="active site" description="Charge relay system" evidence="6">
    <location>
        <position position="151"/>
    </location>
</feature>
<evidence type="ECO:0000256" key="7">
    <source>
        <dbReference type="RuleBase" id="RU363068"/>
    </source>
</evidence>
<comment type="caution">
    <text evidence="8">The sequence shown here is derived from an EMBL/GenBank/DDBJ whole genome shotgun (WGS) entry which is preliminary data.</text>
</comment>
<sequence length="284" mass="31353">MSFKTIGTQASFGGKLLKLTHEASTTKCTMALNLFLPSQASASKKVPVLFYLSGLTCTGDNCAEKGFAQHKASEKGIAIVYPDTSPRGLKIEGEDESYDFGSGAGFYIDATKDPWSKGYKMYSYITEELPKALFSEFKELDESRVGIFGHSMGGHGALTLFLKNPGKYKSVSAFAPIANPSQCPWGEKAFKGYIGDDKQEWKKHDATELVKGWKGPLDVLIDVGTNDNFYKQKQLLPENFIEAAKGAAIDKGVNLRFQEGHDHSYYTIATFMDDHIEHHAKHLL</sequence>
<comment type="subcellular location">
    <subcellularLocation>
        <location evidence="7">Cytoplasm</location>
    </subcellularLocation>
</comment>
<dbReference type="GO" id="GO:0005829">
    <property type="term" value="C:cytosol"/>
    <property type="evidence" value="ECO:0007669"/>
    <property type="project" value="TreeGrafter"/>
</dbReference>
<evidence type="ECO:0000256" key="2">
    <source>
        <dbReference type="ARBA" id="ARBA00012479"/>
    </source>
</evidence>
<dbReference type="EC" id="3.1.2.12" evidence="2 7"/>
<keyword evidence="7" id="KW-0963">Cytoplasm</keyword>
<keyword evidence="9" id="KW-1185">Reference proteome</keyword>
<dbReference type="Pfam" id="PF00756">
    <property type="entry name" value="Esterase"/>
    <property type="match status" value="1"/>
</dbReference>
<evidence type="ECO:0000256" key="1">
    <source>
        <dbReference type="ARBA" id="ARBA00005622"/>
    </source>
</evidence>
<name>A0A8H3F2Z0_9LECA</name>
<comment type="similarity">
    <text evidence="1 7">Belongs to the esterase D family.</text>
</comment>
<evidence type="ECO:0000256" key="6">
    <source>
        <dbReference type="PIRSR" id="PIRSR614186-1"/>
    </source>
</evidence>
<accession>A0A8H3F2Z0</accession>
<dbReference type="Proteomes" id="UP000664169">
    <property type="component" value="Unassembled WGS sequence"/>
</dbReference>
<reference evidence="8" key="1">
    <citation type="submission" date="2021-03" db="EMBL/GenBank/DDBJ databases">
        <authorList>
            <person name="Tagirdzhanova G."/>
        </authorList>
    </citation>
    <scope>NUCLEOTIDE SEQUENCE</scope>
</reference>
<feature type="active site" description="Charge relay system" evidence="6">
    <location>
        <position position="263"/>
    </location>
</feature>
<dbReference type="InterPro" id="IPR029058">
    <property type="entry name" value="AB_hydrolase_fold"/>
</dbReference>
<dbReference type="OrthoDB" id="420518at2759"/>
<keyword evidence="5 7" id="KW-0378">Hydrolase</keyword>
<evidence type="ECO:0000256" key="3">
    <source>
        <dbReference type="ARBA" id="ARBA00016774"/>
    </source>
</evidence>
<keyword evidence="4 7" id="KW-0719">Serine esterase</keyword>
<dbReference type="FunFam" id="3.40.50.1820:FF:000002">
    <property type="entry name" value="S-formylglutathione hydrolase"/>
    <property type="match status" value="1"/>
</dbReference>
<evidence type="ECO:0000256" key="4">
    <source>
        <dbReference type="ARBA" id="ARBA00022487"/>
    </source>
</evidence>